<proteinExistence type="inferred from homology"/>
<dbReference type="FunFam" id="3.20.20.70:FF:000044">
    <property type="entry name" value="Deoxyribose-phosphate aldolase"/>
    <property type="match status" value="1"/>
</dbReference>
<gene>
    <name evidence="7" type="primary">deoC</name>
    <name evidence="8" type="ordered locus">Clocl_0610</name>
</gene>
<dbReference type="GO" id="GO:0006018">
    <property type="term" value="P:2-deoxyribose 1-phosphate catabolic process"/>
    <property type="evidence" value="ECO:0007669"/>
    <property type="project" value="UniProtKB-UniRule"/>
</dbReference>
<dbReference type="SMART" id="SM01133">
    <property type="entry name" value="DeoC"/>
    <property type="match status" value="1"/>
</dbReference>
<feature type="active site" description="Proton donor/acceptor" evidence="7">
    <location>
        <position position="185"/>
    </location>
</feature>
<reference evidence="9" key="1">
    <citation type="submission" date="2011-12" db="EMBL/GenBank/DDBJ databases">
        <title>Complete sequence of Clostridium clariflavum DSM 19732.</title>
        <authorList>
            <consortium name="US DOE Joint Genome Institute"/>
            <person name="Lucas S."/>
            <person name="Han J."/>
            <person name="Lapidus A."/>
            <person name="Cheng J.-F."/>
            <person name="Goodwin L."/>
            <person name="Pitluck S."/>
            <person name="Peters L."/>
            <person name="Teshima H."/>
            <person name="Detter J.C."/>
            <person name="Han C."/>
            <person name="Tapia R."/>
            <person name="Land M."/>
            <person name="Hauser L."/>
            <person name="Kyrpides N."/>
            <person name="Ivanova N."/>
            <person name="Pagani I."/>
            <person name="Kitzmiller T."/>
            <person name="Lynd L."/>
            <person name="Izquierdo J."/>
            <person name="Woyke T."/>
        </authorList>
    </citation>
    <scope>NUCLEOTIDE SEQUENCE [LARGE SCALE GENOMIC DNA]</scope>
    <source>
        <strain evidence="9">DSM 19732 / NBRC 101661 / EBR45</strain>
    </source>
</reference>
<dbReference type="GO" id="GO:0009264">
    <property type="term" value="P:deoxyribonucleotide catabolic process"/>
    <property type="evidence" value="ECO:0007669"/>
    <property type="project" value="UniProtKB-UniRule"/>
</dbReference>
<evidence type="ECO:0000256" key="3">
    <source>
        <dbReference type="ARBA" id="ARBA00023239"/>
    </source>
</evidence>
<organism evidence="8 9">
    <name type="scientific">Acetivibrio clariflavus (strain DSM 19732 / NBRC 101661 / EBR45)</name>
    <name type="common">Clostridium clariflavum</name>
    <dbReference type="NCBI Taxonomy" id="720554"/>
    <lineage>
        <taxon>Bacteria</taxon>
        <taxon>Bacillati</taxon>
        <taxon>Bacillota</taxon>
        <taxon>Clostridia</taxon>
        <taxon>Eubacteriales</taxon>
        <taxon>Oscillospiraceae</taxon>
        <taxon>Acetivibrio</taxon>
    </lineage>
</organism>
<dbReference type="EMBL" id="CP003065">
    <property type="protein sequence ID" value="AEV67319.1"/>
    <property type="molecule type" value="Genomic_DNA"/>
</dbReference>
<dbReference type="NCBIfam" id="TIGR00126">
    <property type="entry name" value="deoC"/>
    <property type="match status" value="1"/>
</dbReference>
<dbReference type="HOGENOM" id="CLU_053595_0_2_9"/>
<dbReference type="UniPathway" id="UPA00002">
    <property type="reaction ID" value="UER00468"/>
</dbReference>
<keyword evidence="3 7" id="KW-0456">Lyase</keyword>
<feature type="active site" description="Schiff-base intermediate with acetaldehyde" evidence="7">
    <location>
        <position position="156"/>
    </location>
</feature>
<evidence type="ECO:0000256" key="7">
    <source>
        <dbReference type="HAMAP-Rule" id="MF_00114"/>
    </source>
</evidence>
<dbReference type="Pfam" id="PF01791">
    <property type="entry name" value="DeoC"/>
    <property type="match status" value="1"/>
</dbReference>
<dbReference type="InterPro" id="IPR028581">
    <property type="entry name" value="DeoC_typeI"/>
</dbReference>
<feature type="active site" description="Proton donor/acceptor" evidence="7">
    <location>
        <position position="92"/>
    </location>
</feature>
<evidence type="ECO:0000313" key="9">
    <source>
        <dbReference type="Proteomes" id="UP000005435"/>
    </source>
</evidence>
<dbReference type="AlphaFoldDB" id="G8LTX3"/>
<comment type="catalytic activity">
    <reaction evidence="5 7">
        <text>2-deoxy-D-ribose 5-phosphate = D-glyceraldehyde 3-phosphate + acetaldehyde</text>
        <dbReference type="Rhea" id="RHEA:12821"/>
        <dbReference type="ChEBI" id="CHEBI:15343"/>
        <dbReference type="ChEBI" id="CHEBI:59776"/>
        <dbReference type="ChEBI" id="CHEBI:62877"/>
        <dbReference type="EC" id="4.1.2.4"/>
    </reaction>
</comment>
<comment type="similarity">
    <text evidence="1 7">Belongs to the DeoC/FbaB aldolase family. DeoC type 1 subfamily.</text>
</comment>
<dbReference type="PANTHER" id="PTHR10889">
    <property type="entry name" value="DEOXYRIBOSE-PHOSPHATE ALDOLASE"/>
    <property type="match status" value="1"/>
</dbReference>
<comment type="pathway">
    <text evidence="7">Carbohydrate degradation; 2-deoxy-D-ribose 1-phosphate degradation; D-glyceraldehyde 3-phosphate and acetaldehyde from 2-deoxy-alpha-D-ribose 1-phosphate: step 2/2.</text>
</comment>
<keyword evidence="2 7" id="KW-0963">Cytoplasm</keyword>
<evidence type="ECO:0000256" key="2">
    <source>
        <dbReference type="ARBA" id="ARBA00022490"/>
    </source>
</evidence>
<dbReference type="GO" id="GO:0016052">
    <property type="term" value="P:carbohydrate catabolic process"/>
    <property type="evidence" value="ECO:0007669"/>
    <property type="project" value="TreeGrafter"/>
</dbReference>
<dbReference type="RefSeq" id="WP_014253950.1">
    <property type="nucleotide sequence ID" value="NC_016627.1"/>
</dbReference>
<comment type="function">
    <text evidence="6 7">Catalyzes a reversible aldol reaction between acetaldehyde and D-glyceraldehyde 3-phosphate to generate 2-deoxy-D-ribose 5-phosphate.</text>
</comment>
<evidence type="ECO:0000256" key="4">
    <source>
        <dbReference type="ARBA" id="ARBA00023270"/>
    </source>
</evidence>
<dbReference type="GO" id="GO:0005737">
    <property type="term" value="C:cytoplasm"/>
    <property type="evidence" value="ECO:0007669"/>
    <property type="project" value="UniProtKB-SubCell"/>
</dbReference>
<dbReference type="CDD" id="cd00959">
    <property type="entry name" value="DeoC"/>
    <property type="match status" value="1"/>
</dbReference>
<dbReference type="InterPro" id="IPR013785">
    <property type="entry name" value="Aldolase_TIM"/>
</dbReference>
<protein>
    <recommendedName>
        <fullName evidence="7">Deoxyribose-phosphate aldolase</fullName>
        <shortName evidence="7">DERA</shortName>
        <ecNumber evidence="7">4.1.2.4</ecNumber>
    </recommendedName>
    <alternativeName>
        <fullName evidence="7">2-deoxy-D-ribose 5-phosphate aldolase</fullName>
    </alternativeName>
    <alternativeName>
        <fullName evidence="7">Phosphodeoxyriboaldolase</fullName>
        <shortName evidence="7">Deoxyriboaldolase</shortName>
    </alternativeName>
</protein>
<dbReference type="eggNOG" id="COG0274">
    <property type="taxonomic scope" value="Bacteria"/>
</dbReference>
<evidence type="ECO:0000256" key="5">
    <source>
        <dbReference type="ARBA" id="ARBA00048791"/>
    </source>
</evidence>
<reference evidence="8 9" key="2">
    <citation type="journal article" date="2012" name="Stand. Genomic Sci.">
        <title>Complete Genome Sequence of Clostridium clariflavum DSM 19732.</title>
        <authorList>
            <person name="Izquierdo J.A."/>
            <person name="Goodwin L."/>
            <person name="Davenport K.W."/>
            <person name="Teshima H."/>
            <person name="Bruce D."/>
            <person name="Detter C."/>
            <person name="Tapia R."/>
            <person name="Han S."/>
            <person name="Land M."/>
            <person name="Hauser L."/>
            <person name="Jeffries C.D."/>
            <person name="Han J."/>
            <person name="Pitluck S."/>
            <person name="Nolan M."/>
            <person name="Chen A."/>
            <person name="Huntemann M."/>
            <person name="Mavromatis K."/>
            <person name="Mikhailova N."/>
            <person name="Liolios K."/>
            <person name="Woyke T."/>
            <person name="Lynd L.R."/>
        </authorList>
    </citation>
    <scope>NUCLEOTIDE SEQUENCE [LARGE SCALE GENOMIC DNA]</scope>
    <source>
        <strain evidence="9">DSM 19732 / NBRC 101661 / EBR45</strain>
    </source>
</reference>
<dbReference type="KEGG" id="ccl:Clocl_0610"/>
<evidence type="ECO:0000256" key="1">
    <source>
        <dbReference type="ARBA" id="ARBA00010936"/>
    </source>
</evidence>
<dbReference type="InterPro" id="IPR002915">
    <property type="entry name" value="DeoC/FbaB/LacD_aldolase"/>
</dbReference>
<dbReference type="PANTHER" id="PTHR10889:SF1">
    <property type="entry name" value="DEOXYRIBOSE-PHOSPHATE ALDOLASE"/>
    <property type="match status" value="1"/>
</dbReference>
<dbReference type="OrthoDB" id="9778711at2"/>
<keyword evidence="9" id="KW-1185">Reference proteome</keyword>
<dbReference type="EC" id="4.1.2.4" evidence="7"/>
<dbReference type="HAMAP" id="MF_00114">
    <property type="entry name" value="DeoC_type1"/>
    <property type="match status" value="1"/>
</dbReference>
<dbReference type="Proteomes" id="UP000005435">
    <property type="component" value="Chromosome"/>
</dbReference>
<dbReference type="InterPro" id="IPR011343">
    <property type="entry name" value="DeoC"/>
</dbReference>
<dbReference type="SUPFAM" id="SSF51569">
    <property type="entry name" value="Aldolase"/>
    <property type="match status" value="1"/>
</dbReference>
<accession>G8LTX3</accession>
<dbReference type="STRING" id="720554.Clocl_0610"/>
<evidence type="ECO:0000256" key="6">
    <source>
        <dbReference type="ARBA" id="ARBA00056337"/>
    </source>
</evidence>
<sequence>MDKSTVLSMIDHAILKPEATDSDLEKECAIAAKYNVASVCVKPSHVKYAAELLKNSSVKVSTVIGFPHGTTTTKCKVAEAREAIENGAVELDMVLNIGKLLSRDFDYVEKDIKSVVDEAHSKGVIVKVILETALLDEEMIAVACKIAEKCGADFVKTSTGFNGRGASLDDIKIMKNSVSDKVGVKASGGIKNFEQAVAFVEAGCTRLGTSSTANIAGEGSATSNKDSNY</sequence>
<comment type="subcellular location">
    <subcellularLocation>
        <location evidence="7">Cytoplasm</location>
    </subcellularLocation>
</comment>
<dbReference type="Gene3D" id="3.20.20.70">
    <property type="entry name" value="Aldolase class I"/>
    <property type="match status" value="1"/>
</dbReference>
<evidence type="ECO:0000313" key="8">
    <source>
        <dbReference type="EMBL" id="AEV67319.1"/>
    </source>
</evidence>
<dbReference type="PIRSF" id="PIRSF001357">
    <property type="entry name" value="DeoC"/>
    <property type="match status" value="1"/>
</dbReference>
<name>G8LTX3_ACECE</name>
<dbReference type="GO" id="GO:0004139">
    <property type="term" value="F:deoxyribose-phosphate aldolase activity"/>
    <property type="evidence" value="ECO:0007669"/>
    <property type="project" value="UniProtKB-UniRule"/>
</dbReference>
<keyword evidence="4 7" id="KW-0704">Schiff base</keyword>